<evidence type="ECO:0000256" key="1">
    <source>
        <dbReference type="ARBA" id="ARBA00023125"/>
    </source>
</evidence>
<dbReference type="SMART" id="SM00421">
    <property type="entry name" value="HTH_LUXR"/>
    <property type="match status" value="2"/>
</dbReference>
<comment type="caution">
    <text evidence="3">The sequence shown here is derived from an EMBL/GenBank/DDBJ whole genome shotgun (WGS) entry which is preliminary data.</text>
</comment>
<feature type="domain" description="HTH luxR-type" evidence="2">
    <location>
        <begin position="271"/>
        <end position="328"/>
    </location>
</feature>
<keyword evidence="4" id="KW-1185">Reference proteome</keyword>
<sequence>MPVGAPEWPQTHPVRQRRSAQQSLCQVCALSAGCDDGCFFLEVWSGEDDLPVGWPEGHVTTEPPVCPACLPTVAEQRRNLAGTGQAVAVMKAVPRPYGVRGALYSSDPSGRRRVVLEETFGGVVPYSDPRIGWMLASRLALRLTDAHVISVDQTTIRQPVRVLGRQRTTLTVTSTGSEGARTGGGSMSRGTARHRTIVAMRLTAREIAVLEQVALGATRKDAAAALSIRPATFGRHLERIGYKLHVHSRAAKVHAALFHADLTPPKPVVAPWEVSAEERRVWQAVATMSSMAQVASFLRLTESDAREKVRDLMARTRARDEAHLVWLGHTYRVLDTTLVPVPAAAGA</sequence>
<dbReference type="SUPFAM" id="SSF46894">
    <property type="entry name" value="C-terminal effector domain of the bipartite response regulators"/>
    <property type="match status" value="1"/>
</dbReference>
<dbReference type="OrthoDB" id="3689934at2"/>
<accession>A0A5N5W1B7</accession>
<protein>
    <submittedName>
        <fullName evidence="3">Helix-turn-helix transcriptional regulator</fullName>
    </submittedName>
</protein>
<dbReference type="PANTHER" id="PTHR43214">
    <property type="entry name" value="TWO-COMPONENT RESPONSE REGULATOR"/>
    <property type="match status" value="1"/>
</dbReference>
<dbReference type="Proteomes" id="UP000327000">
    <property type="component" value="Unassembled WGS sequence"/>
</dbReference>
<evidence type="ECO:0000259" key="2">
    <source>
        <dbReference type="SMART" id="SM00421"/>
    </source>
</evidence>
<gene>
    <name evidence="3" type="ORF">FRZ00_26775</name>
</gene>
<dbReference type="InterPro" id="IPR036388">
    <property type="entry name" value="WH-like_DNA-bd_sf"/>
</dbReference>
<dbReference type="GO" id="GO:0003677">
    <property type="term" value="F:DNA binding"/>
    <property type="evidence" value="ECO:0007669"/>
    <property type="project" value="UniProtKB-KW"/>
</dbReference>
<keyword evidence="1" id="KW-0238">DNA-binding</keyword>
<proteinExistence type="predicted"/>
<dbReference type="PRINTS" id="PR00038">
    <property type="entry name" value="HTHLUXR"/>
</dbReference>
<dbReference type="PANTHER" id="PTHR43214:SF43">
    <property type="entry name" value="TWO-COMPONENT RESPONSE REGULATOR"/>
    <property type="match status" value="1"/>
</dbReference>
<reference evidence="3 4" key="1">
    <citation type="journal article" date="2019" name="Microb. Cell Fact.">
        <title>Exploring novel herbicidin analogues by transcriptional regulator overexpression and MS/MS molecular networking.</title>
        <authorList>
            <person name="Shi Y."/>
            <person name="Gu R."/>
            <person name="Li Y."/>
            <person name="Wang X."/>
            <person name="Ren W."/>
            <person name="Li X."/>
            <person name="Wang L."/>
            <person name="Xie Y."/>
            <person name="Hong B."/>
        </authorList>
    </citation>
    <scope>NUCLEOTIDE SEQUENCE [LARGE SCALE GENOMIC DNA]</scope>
    <source>
        <strain evidence="3 4">US-43</strain>
    </source>
</reference>
<dbReference type="Pfam" id="PF00196">
    <property type="entry name" value="GerE"/>
    <property type="match status" value="1"/>
</dbReference>
<evidence type="ECO:0000313" key="4">
    <source>
        <dbReference type="Proteomes" id="UP000327000"/>
    </source>
</evidence>
<dbReference type="InterPro" id="IPR000792">
    <property type="entry name" value="Tscrpt_reg_LuxR_C"/>
</dbReference>
<dbReference type="AlphaFoldDB" id="A0A5N5W1B7"/>
<organism evidence="3 4">
    <name type="scientific">Streptomyces mobaraensis</name>
    <name type="common">Streptoverticillium mobaraense</name>
    <dbReference type="NCBI Taxonomy" id="35621"/>
    <lineage>
        <taxon>Bacteria</taxon>
        <taxon>Bacillati</taxon>
        <taxon>Actinomycetota</taxon>
        <taxon>Actinomycetes</taxon>
        <taxon>Kitasatosporales</taxon>
        <taxon>Streptomycetaceae</taxon>
        <taxon>Streptomyces</taxon>
    </lineage>
</organism>
<evidence type="ECO:0000313" key="3">
    <source>
        <dbReference type="EMBL" id="KAB7835586.1"/>
    </source>
</evidence>
<feature type="domain" description="HTH luxR-type" evidence="2">
    <location>
        <begin position="199"/>
        <end position="256"/>
    </location>
</feature>
<dbReference type="InterPro" id="IPR016032">
    <property type="entry name" value="Sig_transdc_resp-reg_C-effctor"/>
</dbReference>
<dbReference type="EMBL" id="VOKX01000107">
    <property type="protein sequence ID" value="KAB7835586.1"/>
    <property type="molecule type" value="Genomic_DNA"/>
</dbReference>
<dbReference type="GO" id="GO:0006355">
    <property type="term" value="P:regulation of DNA-templated transcription"/>
    <property type="evidence" value="ECO:0007669"/>
    <property type="project" value="InterPro"/>
</dbReference>
<dbReference type="Gene3D" id="1.10.10.10">
    <property type="entry name" value="Winged helix-like DNA-binding domain superfamily/Winged helix DNA-binding domain"/>
    <property type="match status" value="1"/>
</dbReference>
<dbReference type="InterPro" id="IPR039420">
    <property type="entry name" value="WalR-like"/>
</dbReference>
<name>A0A5N5W1B7_STRMB</name>